<name>A0A8D8LR87_9HEMI</name>
<sequence>MMMLWTYQPVGSLLDALFQTMKLVETQIVLRVLPVFTMKLKDLIQLSLATSIKIIAGQFWSLSFYEHFNQKMLIHPSHEFFILQDYWRLCLDILPEYALSSLFT</sequence>
<reference evidence="1" key="1">
    <citation type="submission" date="2021-05" db="EMBL/GenBank/DDBJ databases">
        <authorList>
            <person name="Alioto T."/>
            <person name="Alioto T."/>
            <person name="Gomez Garrido J."/>
        </authorList>
    </citation>
    <scope>NUCLEOTIDE SEQUENCE</scope>
</reference>
<organism evidence="1">
    <name type="scientific">Cacopsylla melanoneura</name>
    <dbReference type="NCBI Taxonomy" id="428564"/>
    <lineage>
        <taxon>Eukaryota</taxon>
        <taxon>Metazoa</taxon>
        <taxon>Ecdysozoa</taxon>
        <taxon>Arthropoda</taxon>
        <taxon>Hexapoda</taxon>
        <taxon>Insecta</taxon>
        <taxon>Pterygota</taxon>
        <taxon>Neoptera</taxon>
        <taxon>Paraneoptera</taxon>
        <taxon>Hemiptera</taxon>
        <taxon>Sternorrhyncha</taxon>
        <taxon>Psylloidea</taxon>
        <taxon>Psyllidae</taxon>
        <taxon>Psyllinae</taxon>
        <taxon>Cacopsylla</taxon>
    </lineage>
</organism>
<proteinExistence type="predicted"/>
<protein>
    <submittedName>
        <fullName evidence="1">Uncharacterized protein</fullName>
    </submittedName>
</protein>
<evidence type="ECO:0000313" key="1">
    <source>
        <dbReference type="EMBL" id="CAG6610532.1"/>
    </source>
</evidence>
<dbReference type="AlphaFoldDB" id="A0A8D8LR87"/>
<dbReference type="EMBL" id="HBUF01018695">
    <property type="protein sequence ID" value="CAG6610532.1"/>
    <property type="molecule type" value="Transcribed_RNA"/>
</dbReference>
<accession>A0A8D8LR87</accession>